<feature type="non-terminal residue" evidence="1">
    <location>
        <position position="177"/>
    </location>
</feature>
<reference evidence="1" key="1">
    <citation type="submission" date="2018-05" db="EMBL/GenBank/DDBJ databases">
        <authorList>
            <person name="Lanie J.A."/>
            <person name="Ng W.-L."/>
            <person name="Kazmierczak K.M."/>
            <person name="Andrzejewski T.M."/>
            <person name="Davidsen T.M."/>
            <person name="Wayne K.J."/>
            <person name="Tettelin H."/>
            <person name="Glass J.I."/>
            <person name="Rusch D."/>
            <person name="Podicherti R."/>
            <person name="Tsui H.-C.T."/>
            <person name="Winkler M.E."/>
        </authorList>
    </citation>
    <scope>NUCLEOTIDE SEQUENCE</scope>
</reference>
<name>A0A382DG66_9ZZZZ</name>
<evidence type="ECO:0008006" key="2">
    <source>
        <dbReference type="Google" id="ProtNLM"/>
    </source>
</evidence>
<gene>
    <name evidence="1" type="ORF">METZ01_LOCUS189457</name>
</gene>
<evidence type="ECO:0000313" key="1">
    <source>
        <dbReference type="EMBL" id="SVB36603.1"/>
    </source>
</evidence>
<dbReference type="InterPro" id="IPR044947">
    <property type="entry name" value="Phage_T4_Gp32_ssDNA-bd_sf"/>
</dbReference>
<dbReference type="EMBL" id="UINC01038906">
    <property type="protein sequence ID" value="SVB36603.1"/>
    <property type="molecule type" value="Genomic_DNA"/>
</dbReference>
<dbReference type="Gene3D" id="3.90.198.10">
    <property type="entry name" value="Replication Fork Single-Stranded Dna Binding Protein"/>
    <property type="match status" value="1"/>
</dbReference>
<proteinExistence type="predicted"/>
<dbReference type="AlphaFoldDB" id="A0A382DG66"/>
<protein>
    <recommendedName>
        <fullName evidence="2">Bacteriophage T4 Gp32 single-stranded DNA-binding domain-containing protein</fullName>
    </recommendedName>
</protein>
<sequence length="177" mass="20518">MASLAEIRAKLQAQETRSSSSNTTGDNAIFTHWNIPEGTSATLRFLPDADESNTFFWKERQMIRLQFPGVKGQDETKPVTVQVPCVEMWGEQCPVHAEIRPWFKDPTMEDMGRKYWKKRSYIFQGFVTQSELQEDTVPENPIRRFVISPQIYKIISSALMDPEFQEIPTDYEQGTDF</sequence>
<accession>A0A382DG66</accession>
<organism evidence="1">
    <name type="scientific">marine metagenome</name>
    <dbReference type="NCBI Taxonomy" id="408172"/>
    <lineage>
        <taxon>unclassified sequences</taxon>
        <taxon>metagenomes</taxon>
        <taxon>ecological metagenomes</taxon>
    </lineage>
</organism>